<organism evidence="2 3">
    <name type="scientific">Galleria mellonella</name>
    <name type="common">Greater wax moth</name>
    <dbReference type="NCBI Taxonomy" id="7137"/>
    <lineage>
        <taxon>Eukaryota</taxon>
        <taxon>Metazoa</taxon>
        <taxon>Ecdysozoa</taxon>
        <taxon>Arthropoda</taxon>
        <taxon>Hexapoda</taxon>
        <taxon>Insecta</taxon>
        <taxon>Pterygota</taxon>
        <taxon>Neoptera</taxon>
        <taxon>Endopterygota</taxon>
        <taxon>Lepidoptera</taxon>
        <taxon>Glossata</taxon>
        <taxon>Ditrysia</taxon>
        <taxon>Pyraloidea</taxon>
        <taxon>Pyralidae</taxon>
        <taxon>Galleriinae</taxon>
        <taxon>Galleria</taxon>
    </lineage>
</organism>
<dbReference type="Proteomes" id="UP001652740">
    <property type="component" value="Unplaced"/>
</dbReference>
<feature type="compositionally biased region" description="Polar residues" evidence="1">
    <location>
        <begin position="9"/>
        <end position="20"/>
    </location>
</feature>
<evidence type="ECO:0000256" key="1">
    <source>
        <dbReference type="SAM" id="MobiDB-lite"/>
    </source>
</evidence>
<keyword evidence="2" id="KW-1185">Reference proteome</keyword>
<proteinExistence type="predicted"/>
<evidence type="ECO:0000313" key="2">
    <source>
        <dbReference type="Proteomes" id="UP001652740"/>
    </source>
</evidence>
<dbReference type="GeneID" id="116413269"/>
<evidence type="ECO:0000313" key="3">
    <source>
        <dbReference type="RefSeq" id="XP_052752577.1"/>
    </source>
</evidence>
<protein>
    <submittedName>
        <fullName evidence="3">Uncharacterized protein LOC116413269</fullName>
    </submittedName>
</protein>
<name>A0ABM3MMG7_GALME</name>
<sequence>MESCGGNMMQRSNNHHASTFVSRRLNKKTFIEKKISTTRIIWKGEAFSTRGSAVVHAAAAPAPQWTPPNQRFSRNACYLCSRMLLDLNREEEYLYRETFEREHFTSVVKAQVGEQVYLCTLTRERRITVGSIRGNPCIRCGRNGSVLLEENYSSVTWLSQEMTVSHQTTGSLDASVVSNPAVTASCVSSTSERQQEL</sequence>
<accession>A0ABM3MMG7</accession>
<gene>
    <name evidence="3" type="primary">LOC116413269</name>
</gene>
<reference evidence="3" key="1">
    <citation type="submission" date="2025-08" db="UniProtKB">
        <authorList>
            <consortium name="RefSeq"/>
        </authorList>
    </citation>
    <scope>IDENTIFICATION</scope>
    <source>
        <tissue evidence="3">Whole larvae</tissue>
    </source>
</reference>
<feature type="region of interest" description="Disordered" evidence="1">
    <location>
        <begin position="1"/>
        <end position="20"/>
    </location>
</feature>
<dbReference type="RefSeq" id="XP_052752577.1">
    <property type="nucleotide sequence ID" value="XM_052896617.1"/>
</dbReference>